<dbReference type="Proteomes" id="UP000032180">
    <property type="component" value="Chromosome 9"/>
</dbReference>
<evidence type="ECO:0000313" key="2">
    <source>
        <dbReference type="Proteomes" id="UP000032180"/>
    </source>
</evidence>
<protein>
    <submittedName>
        <fullName evidence="1">Uncharacterized protein</fullName>
    </submittedName>
</protein>
<dbReference type="HOGENOM" id="CLU_3431080_0_0_1"/>
<reference evidence="2" key="2">
    <citation type="submission" date="2013-12" db="EMBL/GenBank/DDBJ databases">
        <authorList>
            <person name="Yu Y."/>
            <person name="Lee S."/>
            <person name="de Baynast K."/>
            <person name="Wissotski M."/>
            <person name="Liu L."/>
            <person name="Talag J."/>
            <person name="Goicoechea J."/>
            <person name="Angelova A."/>
            <person name="Jetty R."/>
            <person name="Kudrna D."/>
            <person name="Golser W."/>
            <person name="Rivera L."/>
            <person name="Zhang J."/>
            <person name="Wing R."/>
        </authorList>
    </citation>
    <scope>NUCLEOTIDE SEQUENCE</scope>
</reference>
<sequence length="18" mass="1771">MLGSGESAANSAPPRLGR</sequence>
<keyword evidence="2" id="KW-1185">Reference proteome</keyword>
<dbReference type="EnsemblPlants" id="LPERR09G06140.1">
    <property type="protein sequence ID" value="LPERR09G06140.1"/>
    <property type="gene ID" value="LPERR09G06140"/>
</dbReference>
<evidence type="ECO:0000313" key="1">
    <source>
        <dbReference type="EnsemblPlants" id="LPERR09G06140.1"/>
    </source>
</evidence>
<reference evidence="1 2" key="1">
    <citation type="submission" date="2012-08" db="EMBL/GenBank/DDBJ databases">
        <title>Oryza genome evolution.</title>
        <authorList>
            <person name="Wing R.A."/>
        </authorList>
    </citation>
    <scope>NUCLEOTIDE SEQUENCE</scope>
</reference>
<dbReference type="Gramene" id="LPERR09G06140.1">
    <property type="protein sequence ID" value="LPERR09G06140.1"/>
    <property type="gene ID" value="LPERR09G06140"/>
</dbReference>
<reference evidence="1" key="3">
    <citation type="submission" date="2015-04" db="UniProtKB">
        <authorList>
            <consortium name="EnsemblPlants"/>
        </authorList>
    </citation>
    <scope>IDENTIFICATION</scope>
</reference>
<accession>A0A0D9XDC3</accession>
<name>A0A0D9XDC3_9ORYZ</name>
<organism evidence="1 2">
    <name type="scientific">Leersia perrieri</name>
    <dbReference type="NCBI Taxonomy" id="77586"/>
    <lineage>
        <taxon>Eukaryota</taxon>
        <taxon>Viridiplantae</taxon>
        <taxon>Streptophyta</taxon>
        <taxon>Embryophyta</taxon>
        <taxon>Tracheophyta</taxon>
        <taxon>Spermatophyta</taxon>
        <taxon>Magnoliopsida</taxon>
        <taxon>Liliopsida</taxon>
        <taxon>Poales</taxon>
        <taxon>Poaceae</taxon>
        <taxon>BOP clade</taxon>
        <taxon>Oryzoideae</taxon>
        <taxon>Oryzeae</taxon>
        <taxon>Oryzinae</taxon>
        <taxon>Leersia</taxon>
    </lineage>
</organism>
<proteinExistence type="predicted"/>
<dbReference type="AlphaFoldDB" id="A0A0D9XDC3"/>